<comment type="subcellular location">
    <subcellularLocation>
        <location evidence="2 9">Cell membrane</location>
        <topology evidence="2 9">Multi-pass membrane protein</topology>
    </subcellularLocation>
</comment>
<evidence type="ECO:0000259" key="11">
    <source>
        <dbReference type="PROSITE" id="PS50253"/>
    </source>
</evidence>
<dbReference type="RefSeq" id="WP_154306306.1">
    <property type="nucleotide sequence ID" value="NZ_WKKI01000003.1"/>
</dbReference>
<dbReference type="EC" id="1.10.3.-" evidence="10"/>
<dbReference type="InterPro" id="IPR035973">
    <property type="entry name" value="Cyt_c_oxidase_su3-like_sf"/>
</dbReference>
<dbReference type="GO" id="GO:0019646">
    <property type="term" value="P:aerobic electron transport chain"/>
    <property type="evidence" value="ECO:0007669"/>
    <property type="project" value="UniProtKB-UniRule"/>
</dbReference>
<reference evidence="12 13" key="1">
    <citation type="submission" date="2019-11" db="EMBL/GenBank/DDBJ databases">
        <title>Bacillus lacus genome.</title>
        <authorList>
            <person name="Allen C.J."/>
            <person name="Newman J.D."/>
        </authorList>
    </citation>
    <scope>NUCLEOTIDE SEQUENCE [LARGE SCALE GENOMIC DNA]</scope>
    <source>
        <strain evidence="12 13">KCTC 33946</strain>
    </source>
</reference>
<dbReference type="GO" id="GO:0042773">
    <property type="term" value="P:ATP synthesis coupled electron transport"/>
    <property type="evidence" value="ECO:0007669"/>
    <property type="project" value="UniProtKB-UniRule"/>
</dbReference>
<name>A0A7X2IXA9_9BACI</name>
<feature type="transmembrane region" description="Helical" evidence="10">
    <location>
        <begin position="139"/>
        <end position="163"/>
    </location>
</feature>
<feature type="domain" description="Heme-copper oxidase subunit III family profile" evidence="11">
    <location>
        <begin position="28"/>
        <end position="204"/>
    </location>
</feature>
<dbReference type="InterPro" id="IPR024791">
    <property type="entry name" value="Cyt_c/ubiquinol_Oxase_su3"/>
</dbReference>
<evidence type="ECO:0000256" key="9">
    <source>
        <dbReference type="RuleBase" id="RU003376"/>
    </source>
</evidence>
<dbReference type="EMBL" id="WKKI01000003">
    <property type="protein sequence ID" value="MRX71172.1"/>
    <property type="molecule type" value="Genomic_DNA"/>
</dbReference>
<evidence type="ECO:0000313" key="12">
    <source>
        <dbReference type="EMBL" id="MRX71172.1"/>
    </source>
</evidence>
<organism evidence="12 13">
    <name type="scientific">Metabacillus lacus</name>
    <dbReference type="NCBI Taxonomy" id="1983721"/>
    <lineage>
        <taxon>Bacteria</taxon>
        <taxon>Bacillati</taxon>
        <taxon>Bacillota</taxon>
        <taxon>Bacilli</taxon>
        <taxon>Bacillales</taxon>
        <taxon>Bacillaceae</taxon>
        <taxon>Metabacillus</taxon>
    </lineage>
</organism>
<dbReference type="GO" id="GO:0016491">
    <property type="term" value="F:oxidoreductase activity"/>
    <property type="evidence" value="ECO:0007669"/>
    <property type="project" value="UniProtKB-KW"/>
</dbReference>
<keyword evidence="4 10" id="KW-1003">Cell membrane</keyword>
<evidence type="ECO:0000256" key="8">
    <source>
        <dbReference type="ARBA" id="ARBA00023136"/>
    </source>
</evidence>
<evidence type="ECO:0000256" key="1">
    <source>
        <dbReference type="ARBA" id="ARBA00000725"/>
    </source>
</evidence>
<evidence type="ECO:0000256" key="10">
    <source>
        <dbReference type="RuleBase" id="RU367152"/>
    </source>
</evidence>
<comment type="similarity">
    <text evidence="3 9">Belongs to the cytochrome c oxidase subunit 3 family.</text>
</comment>
<dbReference type="NCBIfam" id="TIGR02897">
    <property type="entry name" value="QoxC"/>
    <property type="match status" value="1"/>
</dbReference>
<dbReference type="Pfam" id="PF00510">
    <property type="entry name" value="COX3"/>
    <property type="match status" value="1"/>
</dbReference>
<evidence type="ECO:0000256" key="3">
    <source>
        <dbReference type="ARBA" id="ARBA00010581"/>
    </source>
</evidence>
<dbReference type="InterPro" id="IPR000298">
    <property type="entry name" value="Cyt_c_oxidase-like_su3"/>
</dbReference>
<protein>
    <recommendedName>
        <fullName evidence="10">Quinol oxidase subunit 3</fullName>
        <ecNumber evidence="10">1.10.3.-</ecNumber>
    </recommendedName>
</protein>
<dbReference type="PANTHER" id="PTHR11403:SF2">
    <property type="entry name" value="CYTOCHROME BO(3) UBIQUINOL OXIDASE SUBUNIT 3"/>
    <property type="match status" value="1"/>
</dbReference>
<comment type="catalytic activity">
    <reaction evidence="1 10">
        <text>2 a quinol + O2 = 2 a quinone + 2 H2O</text>
        <dbReference type="Rhea" id="RHEA:55376"/>
        <dbReference type="ChEBI" id="CHEBI:15377"/>
        <dbReference type="ChEBI" id="CHEBI:15379"/>
        <dbReference type="ChEBI" id="CHEBI:24646"/>
        <dbReference type="ChEBI" id="CHEBI:132124"/>
    </reaction>
</comment>
<dbReference type="CDD" id="cd02863">
    <property type="entry name" value="Ubiquinol_oxidase_III"/>
    <property type="match status" value="1"/>
</dbReference>
<feature type="transmembrane region" description="Helical" evidence="10">
    <location>
        <begin position="183"/>
        <end position="205"/>
    </location>
</feature>
<evidence type="ECO:0000256" key="7">
    <source>
        <dbReference type="ARBA" id="ARBA00023002"/>
    </source>
</evidence>
<comment type="caution">
    <text evidence="12">The sequence shown here is derived from an EMBL/GenBank/DDBJ whole genome shotgun (WGS) entry which is preliminary data.</text>
</comment>
<dbReference type="SUPFAM" id="SSF81452">
    <property type="entry name" value="Cytochrome c oxidase subunit III-like"/>
    <property type="match status" value="1"/>
</dbReference>
<keyword evidence="7 10" id="KW-0560">Oxidoreductase</keyword>
<keyword evidence="8 10" id="KW-0472">Membrane</keyword>
<gene>
    <name evidence="12" type="primary">qoxC</name>
    <name evidence="12" type="ORF">GJU40_03170</name>
</gene>
<dbReference type="GO" id="GO:0004129">
    <property type="term" value="F:cytochrome-c oxidase activity"/>
    <property type="evidence" value="ECO:0007669"/>
    <property type="project" value="UniProtKB-UniRule"/>
</dbReference>
<keyword evidence="5 9" id="KW-0812">Transmembrane</keyword>
<dbReference type="FunFam" id="1.20.120.80:FF:000001">
    <property type="entry name" value="Cytochrome (Ubi)quinol oxidase subunit III"/>
    <property type="match status" value="1"/>
</dbReference>
<evidence type="ECO:0000256" key="5">
    <source>
        <dbReference type="ARBA" id="ARBA00022692"/>
    </source>
</evidence>
<comment type="function">
    <text evidence="10">Catalyzes quinol oxidation with the concomitant reduction of oxygen to water.</text>
</comment>
<evidence type="ECO:0000313" key="13">
    <source>
        <dbReference type="Proteomes" id="UP000448867"/>
    </source>
</evidence>
<accession>A0A7X2IXA9</accession>
<dbReference type="PROSITE" id="PS50253">
    <property type="entry name" value="COX3"/>
    <property type="match status" value="1"/>
</dbReference>
<feature type="transmembrane region" description="Helical" evidence="10">
    <location>
        <begin position="100"/>
        <end position="119"/>
    </location>
</feature>
<feature type="transmembrane region" description="Helical" evidence="10">
    <location>
        <begin position="28"/>
        <end position="50"/>
    </location>
</feature>
<dbReference type="OrthoDB" id="9810850at2"/>
<keyword evidence="6 10" id="KW-1133">Transmembrane helix</keyword>
<proteinExistence type="inferred from homology"/>
<dbReference type="InterPro" id="IPR033946">
    <property type="entry name" value="Ubiquinol_oxase_su3_dom"/>
</dbReference>
<evidence type="ECO:0000256" key="2">
    <source>
        <dbReference type="ARBA" id="ARBA00004651"/>
    </source>
</evidence>
<sequence>MEYANHNENHSPDTPLEYQSETGRLNILGFWMFLGAEIALFSTLFATYFVLIHRTAGGIKPIELFEAQGVLIMTMLLLTSSFTCGLAIHEMRRNNQRGLIIWMAITLLLGAGFLGMEVYEFVHYIHEGATLQTSAYWSAFFVLTGTHGLHVTLGIGWIILILIQVWQRGITPDTARKVFISSLYWHFLDVVWIFVFTGVYLLGLAGV</sequence>
<dbReference type="InterPro" id="IPR014246">
    <property type="entry name" value="QoxC"/>
</dbReference>
<dbReference type="Proteomes" id="UP000448867">
    <property type="component" value="Unassembled WGS sequence"/>
</dbReference>
<evidence type="ECO:0000256" key="4">
    <source>
        <dbReference type="ARBA" id="ARBA00022475"/>
    </source>
</evidence>
<keyword evidence="13" id="KW-1185">Reference proteome</keyword>
<dbReference type="InterPro" id="IPR013833">
    <property type="entry name" value="Cyt_c_oxidase_su3_a-hlx"/>
</dbReference>
<dbReference type="Gene3D" id="1.20.120.80">
    <property type="entry name" value="Cytochrome c oxidase, subunit III, four-helix bundle"/>
    <property type="match status" value="1"/>
</dbReference>
<evidence type="ECO:0000256" key="6">
    <source>
        <dbReference type="ARBA" id="ARBA00022989"/>
    </source>
</evidence>
<feature type="transmembrane region" description="Helical" evidence="10">
    <location>
        <begin position="70"/>
        <end position="88"/>
    </location>
</feature>
<dbReference type="PANTHER" id="PTHR11403">
    <property type="entry name" value="CYTOCHROME C OXIDASE SUBUNIT III"/>
    <property type="match status" value="1"/>
</dbReference>
<dbReference type="GO" id="GO:0005886">
    <property type="term" value="C:plasma membrane"/>
    <property type="evidence" value="ECO:0007669"/>
    <property type="project" value="UniProtKB-SubCell"/>
</dbReference>
<dbReference type="AlphaFoldDB" id="A0A7X2IXA9"/>